<evidence type="ECO:0000256" key="4">
    <source>
        <dbReference type="ARBA" id="ARBA00022737"/>
    </source>
</evidence>
<keyword evidence="5" id="KW-0472">Membrane</keyword>
<protein>
    <recommendedName>
        <fullName evidence="7">Vacuolar protein 8</fullName>
    </recommendedName>
</protein>
<dbReference type="InterPro" id="IPR045156">
    <property type="entry name" value="Vac8"/>
</dbReference>
<dbReference type="InterPro" id="IPR009060">
    <property type="entry name" value="UBA-like_sf"/>
</dbReference>
<dbReference type="SUPFAM" id="SSF48371">
    <property type="entry name" value="ARM repeat"/>
    <property type="match status" value="1"/>
</dbReference>
<dbReference type="SUPFAM" id="SSF46934">
    <property type="entry name" value="UBA-like"/>
    <property type="match status" value="1"/>
</dbReference>
<sequence>MGAILEKVKRFTPLRGATAGGGTDSLKQLCEMFPMLEAETLQSVLEENEGDLEKTKEMFMPMCTAATREEHQKRPPSSRAGKASSERPQSSYSRDVKELVDWAQSPDVDVQFQAARALADLAMSEDQRPRIVKVGGIPHLIKLLCSAGDDRPELQRCVVMAVANLALSEQNQGLLVDAGVLPPLIELSKKAMTEGYGDVEMQSNLARGLANLAYCNEDLETRVVEQGGLEPLVSWCKSDDEETRLEAFAALANLARHVKNQRKIVEQEGALRELVKAVKVNGQEELLMQTARCLANISLNAENQADLKESGVTAALISAIPKASPEGQRLSGMALANMAALESLQAQMVQEGALPVMFELLQSGSEDIELQAARCVAMLSQNELSKAEIVRQGGLPHFVELARTRTQDMQILAATTLANLSTVKGVSASWG</sequence>
<evidence type="ECO:0000313" key="11">
    <source>
        <dbReference type="EMBL" id="CAD8797621.1"/>
    </source>
</evidence>
<dbReference type="PROSITE" id="PS50176">
    <property type="entry name" value="ARM_REPEAT"/>
    <property type="match status" value="4"/>
</dbReference>
<dbReference type="AlphaFoldDB" id="A0A7S0W446"/>
<dbReference type="GO" id="GO:0043495">
    <property type="term" value="F:protein-membrane adaptor activity"/>
    <property type="evidence" value="ECO:0007669"/>
    <property type="project" value="InterPro"/>
</dbReference>
<dbReference type="GO" id="GO:0071562">
    <property type="term" value="P:nucleus-vacuole junction assembly"/>
    <property type="evidence" value="ECO:0007669"/>
    <property type="project" value="InterPro"/>
</dbReference>
<comment type="subcellular location">
    <subcellularLocation>
        <location evidence="1">Vacuole membrane</location>
        <topology evidence="1">Lipid-anchor</topology>
    </subcellularLocation>
</comment>
<dbReference type="PANTHER" id="PTHR47249:SF1">
    <property type="entry name" value="VACUOLAR PROTEIN 8"/>
    <property type="match status" value="1"/>
</dbReference>
<keyword evidence="6" id="KW-0449">Lipoprotein</keyword>
<dbReference type="GO" id="GO:0043130">
    <property type="term" value="F:ubiquitin binding"/>
    <property type="evidence" value="ECO:0007669"/>
    <property type="project" value="InterPro"/>
</dbReference>
<dbReference type="Gene3D" id="1.10.8.10">
    <property type="entry name" value="DNA helicase RuvA subunit, C-terminal domain"/>
    <property type="match status" value="1"/>
</dbReference>
<evidence type="ECO:0000256" key="1">
    <source>
        <dbReference type="ARBA" id="ARBA00004592"/>
    </source>
</evidence>
<dbReference type="InterPro" id="IPR016024">
    <property type="entry name" value="ARM-type_fold"/>
</dbReference>
<dbReference type="PANTHER" id="PTHR47249">
    <property type="entry name" value="VACUOLAR PROTEIN 8"/>
    <property type="match status" value="1"/>
</dbReference>
<evidence type="ECO:0000256" key="3">
    <source>
        <dbReference type="ARBA" id="ARBA00022554"/>
    </source>
</evidence>
<feature type="repeat" description="ARM" evidence="8">
    <location>
        <begin position="135"/>
        <end position="180"/>
    </location>
</feature>
<gene>
    <name evidence="11" type="ORF">HTEP1355_LOCUS11262</name>
</gene>
<dbReference type="SMART" id="SM00185">
    <property type="entry name" value="ARM"/>
    <property type="match status" value="7"/>
</dbReference>
<feature type="domain" description="CUE" evidence="10">
    <location>
        <begin position="24"/>
        <end position="55"/>
    </location>
</feature>
<evidence type="ECO:0000256" key="8">
    <source>
        <dbReference type="PROSITE-ProRule" id="PRU00259"/>
    </source>
</evidence>
<reference evidence="11" key="1">
    <citation type="submission" date="2021-01" db="EMBL/GenBank/DDBJ databases">
        <authorList>
            <person name="Corre E."/>
            <person name="Pelletier E."/>
            <person name="Niang G."/>
            <person name="Scheremetjew M."/>
            <person name="Finn R."/>
            <person name="Kale V."/>
            <person name="Holt S."/>
            <person name="Cochrane G."/>
            <person name="Meng A."/>
            <person name="Brown T."/>
            <person name="Cohen L."/>
        </authorList>
    </citation>
    <scope>NUCLEOTIDE SEQUENCE</scope>
    <source>
        <strain evidence="11">CCMP443</strain>
    </source>
</reference>
<dbReference type="InterPro" id="IPR003892">
    <property type="entry name" value="CUE"/>
</dbReference>
<organism evidence="11">
    <name type="scientific">Hemiselmis tepida</name>
    <dbReference type="NCBI Taxonomy" id="464990"/>
    <lineage>
        <taxon>Eukaryota</taxon>
        <taxon>Cryptophyceae</taxon>
        <taxon>Cryptomonadales</taxon>
        <taxon>Hemiselmidaceae</taxon>
        <taxon>Hemiselmis</taxon>
    </lineage>
</organism>
<feature type="repeat" description="ARM" evidence="8">
    <location>
        <begin position="352"/>
        <end position="394"/>
    </location>
</feature>
<dbReference type="Gene3D" id="1.25.10.10">
    <property type="entry name" value="Leucine-rich Repeat Variant"/>
    <property type="match status" value="2"/>
</dbReference>
<dbReference type="InterPro" id="IPR011989">
    <property type="entry name" value="ARM-like"/>
</dbReference>
<feature type="repeat" description="ARM" evidence="8">
    <location>
        <begin position="227"/>
        <end position="269"/>
    </location>
</feature>
<proteinExistence type="inferred from homology"/>
<evidence type="ECO:0000256" key="9">
    <source>
        <dbReference type="SAM" id="MobiDB-lite"/>
    </source>
</evidence>
<evidence type="ECO:0000259" key="10">
    <source>
        <dbReference type="Pfam" id="PF02845"/>
    </source>
</evidence>
<feature type="repeat" description="ARM" evidence="8">
    <location>
        <begin position="269"/>
        <end position="312"/>
    </location>
</feature>
<evidence type="ECO:0000256" key="7">
    <source>
        <dbReference type="ARBA" id="ARBA00026209"/>
    </source>
</evidence>
<dbReference type="Pfam" id="PF02845">
    <property type="entry name" value="CUE"/>
    <property type="match status" value="1"/>
</dbReference>
<comment type="similarity">
    <text evidence="2">Belongs to the beta-catenin family.</text>
</comment>
<dbReference type="GO" id="GO:0005774">
    <property type="term" value="C:vacuolar membrane"/>
    <property type="evidence" value="ECO:0007669"/>
    <property type="project" value="UniProtKB-SubCell"/>
</dbReference>
<name>A0A7S0W446_9CRYP</name>
<evidence type="ECO:0000256" key="5">
    <source>
        <dbReference type="ARBA" id="ARBA00023136"/>
    </source>
</evidence>
<evidence type="ECO:0000256" key="2">
    <source>
        <dbReference type="ARBA" id="ARBA00005462"/>
    </source>
</evidence>
<dbReference type="CDD" id="cd14279">
    <property type="entry name" value="CUE"/>
    <property type="match status" value="1"/>
</dbReference>
<keyword evidence="3" id="KW-0926">Vacuole</keyword>
<accession>A0A7S0W446</accession>
<evidence type="ECO:0000256" key="6">
    <source>
        <dbReference type="ARBA" id="ARBA00023288"/>
    </source>
</evidence>
<dbReference type="InterPro" id="IPR000225">
    <property type="entry name" value="Armadillo"/>
</dbReference>
<keyword evidence="4" id="KW-0677">Repeat</keyword>
<feature type="region of interest" description="Disordered" evidence="9">
    <location>
        <begin position="66"/>
        <end position="95"/>
    </location>
</feature>
<dbReference type="EMBL" id="HBFN01019283">
    <property type="protein sequence ID" value="CAD8797621.1"/>
    <property type="molecule type" value="Transcribed_RNA"/>
</dbReference>
<dbReference type="Pfam" id="PF00514">
    <property type="entry name" value="Arm"/>
    <property type="match status" value="2"/>
</dbReference>